<keyword evidence="4" id="KW-0067">ATP-binding</keyword>
<feature type="region of interest" description="Disordered" evidence="5">
    <location>
        <begin position="160"/>
        <end position="260"/>
    </location>
</feature>
<dbReference type="GO" id="GO:0004143">
    <property type="term" value="F:ATP-dependent diacylglycerol kinase activity"/>
    <property type="evidence" value="ECO:0007669"/>
    <property type="project" value="InterPro"/>
</dbReference>
<dbReference type="AlphaFoldDB" id="A0A8X6WMW9"/>
<reference evidence="7" key="1">
    <citation type="submission" date="2020-08" db="EMBL/GenBank/DDBJ databases">
        <title>Multicomponent nature underlies the extraordinary mechanical properties of spider dragline silk.</title>
        <authorList>
            <person name="Kono N."/>
            <person name="Nakamura H."/>
            <person name="Mori M."/>
            <person name="Yoshida Y."/>
            <person name="Ohtoshi R."/>
            <person name="Malay A.D."/>
            <person name="Moran D.A.P."/>
            <person name="Tomita M."/>
            <person name="Numata K."/>
            <person name="Arakawa K."/>
        </authorList>
    </citation>
    <scope>NUCLEOTIDE SEQUENCE</scope>
</reference>
<evidence type="ECO:0000256" key="3">
    <source>
        <dbReference type="ARBA" id="ARBA00022777"/>
    </source>
</evidence>
<comment type="caution">
    <text evidence="7">The sequence shown here is derived from an EMBL/GenBank/DDBJ whole genome shotgun (WGS) entry which is preliminary data.</text>
</comment>
<accession>A0A8X6WMW9</accession>
<dbReference type="SUPFAM" id="SSF111331">
    <property type="entry name" value="NAD kinase/diacylglycerol kinase-like"/>
    <property type="match status" value="1"/>
</dbReference>
<evidence type="ECO:0000259" key="6">
    <source>
        <dbReference type="SMART" id="SM00045"/>
    </source>
</evidence>
<dbReference type="Gene3D" id="2.60.200.40">
    <property type="match status" value="1"/>
</dbReference>
<dbReference type="GO" id="GO:0007200">
    <property type="term" value="P:phospholipase C-activating G protein-coupled receptor signaling pathway"/>
    <property type="evidence" value="ECO:0007669"/>
    <property type="project" value="InterPro"/>
</dbReference>
<dbReference type="SMART" id="SM00045">
    <property type="entry name" value="DAGKa"/>
    <property type="match status" value="1"/>
</dbReference>
<evidence type="ECO:0000256" key="1">
    <source>
        <dbReference type="ARBA" id="ARBA00022679"/>
    </source>
</evidence>
<dbReference type="GO" id="GO:0016020">
    <property type="term" value="C:membrane"/>
    <property type="evidence" value="ECO:0007669"/>
    <property type="project" value="TreeGrafter"/>
</dbReference>
<evidence type="ECO:0000256" key="4">
    <source>
        <dbReference type="ARBA" id="ARBA00022840"/>
    </source>
</evidence>
<organism evidence="7 8">
    <name type="scientific">Trichonephila inaurata madagascariensis</name>
    <dbReference type="NCBI Taxonomy" id="2747483"/>
    <lineage>
        <taxon>Eukaryota</taxon>
        <taxon>Metazoa</taxon>
        <taxon>Ecdysozoa</taxon>
        <taxon>Arthropoda</taxon>
        <taxon>Chelicerata</taxon>
        <taxon>Arachnida</taxon>
        <taxon>Araneae</taxon>
        <taxon>Araneomorphae</taxon>
        <taxon>Entelegynae</taxon>
        <taxon>Araneoidea</taxon>
        <taxon>Nephilidae</taxon>
        <taxon>Trichonephila</taxon>
        <taxon>Trichonephila inaurata</taxon>
    </lineage>
</organism>
<evidence type="ECO:0000313" key="7">
    <source>
        <dbReference type="EMBL" id="GFY37377.1"/>
    </source>
</evidence>
<dbReference type="InterPro" id="IPR037607">
    <property type="entry name" value="DGK"/>
</dbReference>
<dbReference type="Pfam" id="PF00609">
    <property type="entry name" value="DAGK_acc"/>
    <property type="match status" value="1"/>
</dbReference>
<dbReference type="InterPro" id="IPR000756">
    <property type="entry name" value="Diacylglycerol_kin_accessory"/>
</dbReference>
<dbReference type="GO" id="GO:0005524">
    <property type="term" value="F:ATP binding"/>
    <property type="evidence" value="ECO:0007669"/>
    <property type="project" value="UniProtKB-KW"/>
</dbReference>
<name>A0A8X6WMW9_9ARAC</name>
<feature type="compositionally biased region" description="Basic and acidic residues" evidence="5">
    <location>
        <begin position="247"/>
        <end position="260"/>
    </location>
</feature>
<keyword evidence="1" id="KW-0808">Transferase</keyword>
<keyword evidence="2" id="KW-0547">Nucleotide-binding</keyword>
<evidence type="ECO:0000256" key="5">
    <source>
        <dbReference type="SAM" id="MobiDB-lite"/>
    </source>
</evidence>
<keyword evidence="3 7" id="KW-0418">Kinase</keyword>
<evidence type="ECO:0000256" key="2">
    <source>
        <dbReference type="ARBA" id="ARBA00022741"/>
    </source>
</evidence>
<feature type="region of interest" description="Disordered" evidence="5">
    <location>
        <begin position="278"/>
        <end position="313"/>
    </location>
</feature>
<feature type="domain" description="Diacylglycerol kinase accessory" evidence="6">
    <location>
        <begin position="66"/>
        <end position="203"/>
    </location>
</feature>
<proteinExistence type="predicted"/>
<evidence type="ECO:0000313" key="8">
    <source>
        <dbReference type="Proteomes" id="UP000886998"/>
    </source>
</evidence>
<dbReference type="PANTHER" id="PTHR11255:SF118">
    <property type="entry name" value="DIACYLGLYCEROL KINASE EPSILON"/>
    <property type="match status" value="1"/>
</dbReference>
<dbReference type="EMBL" id="BMAV01000278">
    <property type="protein sequence ID" value="GFY37377.1"/>
    <property type="molecule type" value="Genomic_DNA"/>
</dbReference>
<sequence>MNCSTLLAFIHYSTDGERYCYSGETEVRKTLDQISSAAVSKLDGWKIKISSSRSLTMRSPTTKEYFMNNYASIGADALIALNFHKTRESKFYLLSSRLINRFLYLLYGAKDILKRGCKNLHKKVELYLDDKLTPLPALEAVIILNISSWGGGVKPWNMGTPVKNLPPQRAHHSLLRSQKSQESREQCLENDRIQHTVSRSLEPDYSSEQRLEDDRNRHTASQSLESDGSREQRLEHDRIGHAVSRSLELDDSKEQRLEDDSIQHTVLQTLELSDCGEQRLESDHRHRQKQRKFESEEQHVIHVTELSDRYHES</sequence>
<keyword evidence="8" id="KW-1185">Reference proteome</keyword>
<feature type="compositionally biased region" description="Basic and acidic residues" evidence="5">
    <location>
        <begin position="179"/>
        <end position="194"/>
    </location>
</feature>
<gene>
    <name evidence="7" type="primary">DGKE</name>
    <name evidence="7" type="ORF">TNIN_424741</name>
</gene>
<feature type="compositionally biased region" description="Basic and acidic residues" evidence="5">
    <location>
        <begin position="291"/>
        <end position="313"/>
    </location>
</feature>
<feature type="compositionally biased region" description="Basic and acidic residues" evidence="5">
    <location>
        <begin position="207"/>
        <end position="217"/>
    </location>
</feature>
<dbReference type="OrthoDB" id="242257at2759"/>
<protein>
    <submittedName>
        <fullName evidence="7">Diacylglycerol kinase epsilon</fullName>
    </submittedName>
</protein>
<dbReference type="InterPro" id="IPR016064">
    <property type="entry name" value="NAD/diacylglycerol_kinase_sf"/>
</dbReference>
<dbReference type="PANTHER" id="PTHR11255">
    <property type="entry name" value="DIACYLGLYCEROL KINASE"/>
    <property type="match status" value="1"/>
</dbReference>
<feature type="compositionally biased region" description="Basic and acidic residues" evidence="5">
    <location>
        <begin position="227"/>
        <end position="240"/>
    </location>
</feature>
<dbReference type="Proteomes" id="UP000886998">
    <property type="component" value="Unassembled WGS sequence"/>
</dbReference>